<proteinExistence type="predicted"/>
<dbReference type="PANTHER" id="PTHR35564:SF3">
    <property type="entry name" value="TYPE VI SECRETION SYSTEM BASEPLATE SUBUNIT TSSG"/>
    <property type="match status" value="1"/>
</dbReference>
<accession>A0ABN4JNK2</accession>
<sequence length="367" mass="39688">MSPRDFPDLDPMVRALLAHAPQMSFMQMCRLIELRAPAAPGLGTRDTPAHEAVRFRPWPNMGFPSAEVVAVERDEDLPDTPPTVRTTFMGLYGVDAAVPSHMVDDIALREEGHEAVAAFLDQFNHRSATLLYRAWKKYRYPESFRSGGTDEHSRNLLALAGFAEGDKPRRAGLPGVRMLALLGLLIQRTRTAEGLAGVIATGAPGVDVRVEEFFPKRISAGRPRPLGVRPKRAALSGANASKRVGLGFDYVVGSHVVHRCGAVQAVLRPVNAQQVTALLPGAPLHGELMALLKLYMGTKADVYLRMALPSTLAPAPVIGNVANGSAPRLGWTTVLPSREAREIRITLGVHEAVAPPAPNPYLSPKHD</sequence>
<dbReference type="EMBL" id="CP013480">
    <property type="protein sequence ID" value="ALS62895.1"/>
    <property type="molecule type" value="Genomic_DNA"/>
</dbReference>
<dbReference type="Pfam" id="PF06996">
    <property type="entry name" value="T6SS_TssG"/>
    <property type="match status" value="1"/>
</dbReference>
<evidence type="ECO:0000313" key="1">
    <source>
        <dbReference type="EMBL" id="ALS62895.1"/>
    </source>
</evidence>
<dbReference type="InterPro" id="IPR010732">
    <property type="entry name" value="T6SS_TssG-like"/>
</dbReference>
<reference evidence="2" key="1">
    <citation type="submission" date="2015-12" db="EMBL/GenBank/DDBJ databases">
        <title>Complete genome sequence of Pandoraea norimbergensis DSM 11628.</title>
        <authorList>
            <person name="Ee R."/>
            <person name="Lim Y.-L."/>
            <person name="Yong D."/>
            <person name="Yin W.-F."/>
            <person name="Chan K.-G."/>
        </authorList>
    </citation>
    <scope>NUCLEOTIDE SEQUENCE [LARGE SCALE GENOMIC DNA]</scope>
    <source>
        <strain evidence="2">DSM 11628</strain>
    </source>
</reference>
<evidence type="ECO:0000313" key="2">
    <source>
        <dbReference type="Proteomes" id="UP000060277"/>
    </source>
</evidence>
<gene>
    <name evidence="1" type="ORF">AT302_26875</name>
</gene>
<name>A0ABN4JNK2_9BURK</name>
<organism evidence="1 2">
    <name type="scientific">Pandoraea norimbergensis</name>
    <dbReference type="NCBI Taxonomy" id="93219"/>
    <lineage>
        <taxon>Bacteria</taxon>
        <taxon>Pseudomonadati</taxon>
        <taxon>Pseudomonadota</taxon>
        <taxon>Betaproteobacteria</taxon>
        <taxon>Burkholderiales</taxon>
        <taxon>Burkholderiaceae</taxon>
        <taxon>Pandoraea</taxon>
    </lineage>
</organism>
<protein>
    <submittedName>
        <fullName evidence="1">Type VI secretion protein</fullName>
    </submittedName>
</protein>
<dbReference type="NCBIfam" id="TIGR03347">
    <property type="entry name" value="VI_chp_1"/>
    <property type="match status" value="1"/>
</dbReference>
<dbReference type="RefSeq" id="WP_058379750.1">
    <property type="nucleotide sequence ID" value="NZ_CP013480.3"/>
</dbReference>
<dbReference type="PANTHER" id="PTHR35564">
    <property type="match status" value="1"/>
</dbReference>
<dbReference type="Proteomes" id="UP000060277">
    <property type="component" value="Chromosome"/>
</dbReference>
<keyword evidence="2" id="KW-1185">Reference proteome</keyword>